<comment type="caution">
    <text evidence="18">The sequence shown here is derived from an EMBL/GenBank/DDBJ whole genome shotgun (WGS) entry which is preliminary data.</text>
</comment>
<dbReference type="GO" id="GO:0009611">
    <property type="term" value="P:response to wounding"/>
    <property type="evidence" value="ECO:0007669"/>
    <property type="project" value="UniProtKB-ARBA"/>
</dbReference>
<dbReference type="InterPro" id="IPR001246">
    <property type="entry name" value="LipOase_plant"/>
</dbReference>
<dbReference type="AlphaFoldDB" id="A0AAD5ZH15"/>
<dbReference type="InterPro" id="IPR027433">
    <property type="entry name" value="Lipoxygenase_dom_3"/>
</dbReference>
<keyword evidence="6" id="KW-0276">Fatty acid metabolism</keyword>
<dbReference type="EC" id="1.13.11.-" evidence="14"/>
<dbReference type="PRINTS" id="PR00468">
    <property type="entry name" value="PLTLPOXGNASE"/>
</dbReference>
<evidence type="ECO:0000256" key="4">
    <source>
        <dbReference type="ARBA" id="ARBA00022723"/>
    </source>
</evidence>
<dbReference type="FunFam" id="3.10.450.60:FF:000002">
    <property type="entry name" value="Lipoxygenase"/>
    <property type="match status" value="1"/>
</dbReference>
<dbReference type="PRINTS" id="PR00087">
    <property type="entry name" value="LIPOXYGENASE"/>
</dbReference>
<keyword evidence="19" id="KW-1185">Reference proteome</keyword>
<evidence type="ECO:0000256" key="15">
    <source>
        <dbReference type="SAM" id="MobiDB-lite"/>
    </source>
</evidence>
<dbReference type="GO" id="GO:0031408">
    <property type="term" value="P:oxylipin biosynthetic process"/>
    <property type="evidence" value="ECO:0007669"/>
    <property type="project" value="UniProtKB-UniRule"/>
</dbReference>
<dbReference type="CDD" id="cd01751">
    <property type="entry name" value="PLAT_LH2"/>
    <property type="match status" value="1"/>
</dbReference>
<keyword evidence="9 13" id="KW-0408">Iron</keyword>
<comment type="cofactor">
    <cofactor evidence="1 13">
        <name>Fe cation</name>
        <dbReference type="ChEBI" id="CHEBI:24875"/>
    </cofactor>
</comment>
<organism evidence="18 19">
    <name type="scientific">Rhynchospora tenuis</name>
    <dbReference type="NCBI Taxonomy" id="198213"/>
    <lineage>
        <taxon>Eukaryota</taxon>
        <taxon>Viridiplantae</taxon>
        <taxon>Streptophyta</taxon>
        <taxon>Embryophyta</taxon>
        <taxon>Tracheophyta</taxon>
        <taxon>Spermatophyta</taxon>
        <taxon>Magnoliopsida</taxon>
        <taxon>Liliopsida</taxon>
        <taxon>Poales</taxon>
        <taxon>Cyperaceae</taxon>
        <taxon>Cyperoideae</taxon>
        <taxon>Rhynchosporeae</taxon>
        <taxon>Rhynchospora</taxon>
    </lineage>
</organism>
<dbReference type="Gene3D" id="1.20.245.10">
    <property type="entry name" value="Lipoxygenase-1, Domain 5"/>
    <property type="match status" value="1"/>
</dbReference>
<evidence type="ECO:0000256" key="9">
    <source>
        <dbReference type="ARBA" id="ARBA00023004"/>
    </source>
</evidence>
<dbReference type="GO" id="GO:0016702">
    <property type="term" value="F:oxidoreductase activity, acting on single donors with incorporation of molecular oxygen, incorporation of two atoms of oxygen"/>
    <property type="evidence" value="ECO:0007669"/>
    <property type="project" value="InterPro"/>
</dbReference>
<dbReference type="PANTHER" id="PTHR11771">
    <property type="entry name" value="LIPOXYGENASE"/>
    <property type="match status" value="1"/>
</dbReference>
<feature type="domain" description="Lipoxygenase" evidence="17">
    <location>
        <begin position="174"/>
        <end position="890"/>
    </location>
</feature>
<dbReference type="FunFam" id="1.20.245.10:FF:000002">
    <property type="entry name" value="Lipoxygenase"/>
    <property type="match status" value="1"/>
</dbReference>
<evidence type="ECO:0000256" key="2">
    <source>
        <dbReference type="ARBA" id="ARBA00009419"/>
    </source>
</evidence>
<dbReference type="Proteomes" id="UP001210211">
    <property type="component" value="Unassembled WGS sequence"/>
</dbReference>
<dbReference type="GO" id="GO:0034440">
    <property type="term" value="P:lipid oxidation"/>
    <property type="evidence" value="ECO:0007669"/>
    <property type="project" value="InterPro"/>
</dbReference>
<dbReference type="PROSITE" id="PS50095">
    <property type="entry name" value="PLAT"/>
    <property type="match status" value="1"/>
</dbReference>
<proteinExistence type="inferred from homology"/>
<keyword evidence="5 14" id="KW-0925">Oxylipin biosynthesis</keyword>
<evidence type="ECO:0000256" key="5">
    <source>
        <dbReference type="ARBA" id="ARBA00022767"/>
    </source>
</evidence>
<dbReference type="Gene3D" id="4.10.372.10">
    <property type="entry name" value="Lipoxygenase-1, Domain 3"/>
    <property type="match status" value="1"/>
</dbReference>
<dbReference type="InterPro" id="IPR020833">
    <property type="entry name" value="LipOase_Fe_BS"/>
</dbReference>
<evidence type="ECO:0000259" key="17">
    <source>
        <dbReference type="PROSITE" id="PS51393"/>
    </source>
</evidence>
<gene>
    <name evidence="18" type="ORF">LUZ61_001482</name>
</gene>
<keyword evidence="8 13" id="KW-0560">Oxidoreductase</keyword>
<dbReference type="SUPFAM" id="SSF49723">
    <property type="entry name" value="Lipase/lipooxygenase domain (PLAT/LH2 domain)"/>
    <property type="match status" value="1"/>
</dbReference>
<dbReference type="Gene3D" id="2.60.60.20">
    <property type="entry name" value="PLAT/LH2 domain"/>
    <property type="match status" value="1"/>
</dbReference>
<evidence type="ECO:0000256" key="7">
    <source>
        <dbReference type="ARBA" id="ARBA00022964"/>
    </source>
</evidence>
<sequence length="890" mass="102947">MRFPDLCTCTKGKNSEDEDEKKKQRIKIPGTVVLVKKSVLDFNDFVPSMLDGAHELLHDRKSVSFRLISSTTTFPNNPKRGMVGDPAYLKDWVNNRLKDKSTAESHFNVEFEWGKEYGVPGAVIVKNKHRVEFYLKSITLDDVPGRGRVHFVCNSWVYPAKKYKYDRVFFSNDTYLPSQMPEALKPYREEELISLRGDSVLRKLKEHDRVYGYDFYNDLGDPGKGKEYERPVLGGSHEYPYPRRGRTSRKPTKKDPNTESRIPLLLSTQIYVPRDERFGHLKMSDFYAYALKALGQAMVPTLKTKLNKTASFESFEDTFKLYKDGIKLHKSKQLEKLRKKIHSELLKELLRTDEAELLRLPLPEVLQADEDAWRTDEEFAREMLAGLNPVVIRRLEEFPPTSKLDPSIYGNQNSTIKAEQIEKYMESISKERLSVIKALETNRLFILDHHDTFMPWLPKLNSLDPENMFIYATRTILFLKDDGTLWPLAIELSWPHHDGLQHGAMSQVYFPASEGVEESIWQLAKAYVAVNDSGYHQLISHWLNTHAVIEPFVIATNRQLSVTHPIHKLLSPHYRDTMNINALARQTLINAAGIFESTVFPGKYALEMSSAIYRNWKLTEQGLPDDLVKRGVAVKDQSCDHNLRLLIEDYPYAVDGLAIWSAIESWVYDYCLIYYQNDDSLIQTDTELQAWWKEIRDVGHGDLKSEKWWPDMHTFQELTKTCTTIIWVASALHAAVNFGQYSYAGYLPNRPTISRQRMPEPGTKEYNELNMDFEKVFLKTITSKLQTILGISLIEILSRHSTDEVYLGQRDTKEWTSDEMALNAFKKFKKTLEGIEKKILEMNENQKLKNRRGPVQMPYKFLYPNTSYEITSDKNHDSLSVRGIPNSVSI</sequence>
<dbReference type="InterPro" id="IPR020834">
    <property type="entry name" value="LipOase_CS"/>
</dbReference>
<dbReference type="InterPro" id="IPR013819">
    <property type="entry name" value="LipOase_C"/>
</dbReference>
<keyword evidence="10" id="KW-0443">Lipid metabolism</keyword>
<dbReference type="Pfam" id="PF00305">
    <property type="entry name" value="Lipoxygenase"/>
    <property type="match status" value="1"/>
</dbReference>
<evidence type="ECO:0000256" key="10">
    <source>
        <dbReference type="ARBA" id="ARBA00023098"/>
    </source>
</evidence>
<evidence type="ECO:0000313" key="19">
    <source>
        <dbReference type="Proteomes" id="UP001210211"/>
    </source>
</evidence>
<dbReference type="PROSITE" id="PS51393">
    <property type="entry name" value="LIPOXYGENASE_3"/>
    <property type="match status" value="1"/>
</dbReference>
<comment type="caution">
    <text evidence="12">Lacks conserved residue(s) required for the propagation of feature annotation.</text>
</comment>
<feature type="domain" description="PLAT" evidence="16">
    <location>
        <begin position="43"/>
        <end position="171"/>
    </location>
</feature>
<evidence type="ECO:0000256" key="3">
    <source>
        <dbReference type="ARBA" id="ARBA00022516"/>
    </source>
</evidence>
<evidence type="ECO:0000256" key="13">
    <source>
        <dbReference type="RuleBase" id="RU003974"/>
    </source>
</evidence>
<dbReference type="InterPro" id="IPR000907">
    <property type="entry name" value="LipOase"/>
</dbReference>
<evidence type="ECO:0000256" key="6">
    <source>
        <dbReference type="ARBA" id="ARBA00022832"/>
    </source>
</evidence>
<dbReference type="InterPro" id="IPR036392">
    <property type="entry name" value="PLAT/LH2_dom_sf"/>
</dbReference>
<feature type="compositionally biased region" description="Basic residues" evidence="15">
    <location>
        <begin position="243"/>
        <end position="252"/>
    </location>
</feature>
<keyword evidence="11 14" id="KW-0275">Fatty acid biosynthesis</keyword>
<evidence type="ECO:0000256" key="1">
    <source>
        <dbReference type="ARBA" id="ARBA00001962"/>
    </source>
</evidence>
<dbReference type="InterPro" id="IPR036226">
    <property type="entry name" value="LipOase_C_sf"/>
</dbReference>
<evidence type="ECO:0000259" key="16">
    <source>
        <dbReference type="PROSITE" id="PS50095"/>
    </source>
</evidence>
<comment type="similarity">
    <text evidence="2 13">Belongs to the lipoxygenase family.</text>
</comment>
<dbReference type="GO" id="GO:0046872">
    <property type="term" value="F:metal ion binding"/>
    <property type="evidence" value="ECO:0007669"/>
    <property type="project" value="UniProtKB-UniRule"/>
</dbReference>
<evidence type="ECO:0000256" key="12">
    <source>
        <dbReference type="PROSITE-ProRule" id="PRU00152"/>
    </source>
</evidence>
<name>A0AAD5ZH15_9POAL</name>
<dbReference type="EMBL" id="JAMRDG010000001">
    <property type="protein sequence ID" value="KAJ3697777.1"/>
    <property type="molecule type" value="Genomic_DNA"/>
</dbReference>
<protein>
    <recommendedName>
        <fullName evidence="14">Lipoxygenase</fullName>
        <ecNumber evidence="14">1.13.11.-</ecNumber>
    </recommendedName>
</protein>
<dbReference type="GO" id="GO:0006633">
    <property type="term" value="P:fatty acid biosynthetic process"/>
    <property type="evidence" value="ECO:0007669"/>
    <property type="project" value="UniProtKB-KW"/>
</dbReference>
<keyword evidence="3 14" id="KW-0444">Lipid biosynthesis</keyword>
<dbReference type="InterPro" id="IPR042057">
    <property type="entry name" value="Lipoxy_PLAT/LH2"/>
</dbReference>
<evidence type="ECO:0000256" key="14">
    <source>
        <dbReference type="RuleBase" id="RU003975"/>
    </source>
</evidence>
<comment type="function">
    <text evidence="14">Plant lipoxygenase may be involved in a number of diverse aspects of plant physiology including growth and development, pest resistance, and senescence or responses to wounding.</text>
</comment>
<dbReference type="SUPFAM" id="SSF48484">
    <property type="entry name" value="Lipoxigenase"/>
    <property type="match status" value="1"/>
</dbReference>
<dbReference type="PROSITE" id="PS00711">
    <property type="entry name" value="LIPOXYGENASE_1"/>
    <property type="match status" value="1"/>
</dbReference>
<comment type="pathway">
    <text evidence="14">Lipid metabolism; oxylipin biosynthesis.</text>
</comment>
<accession>A0AAD5ZH15</accession>
<dbReference type="Gene3D" id="4.10.375.10">
    <property type="entry name" value="Lipoxygenase-1, Domain 2"/>
    <property type="match status" value="1"/>
</dbReference>
<evidence type="ECO:0000256" key="11">
    <source>
        <dbReference type="ARBA" id="ARBA00023160"/>
    </source>
</evidence>
<feature type="region of interest" description="Disordered" evidence="15">
    <location>
        <begin position="226"/>
        <end position="259"/>
    </location>
</feature>
<reference evidence="18 19" key="1">
    <citation type="journal article" date="2022" name="Cell">
        <title>Repeat-based holocentromeres influence genome architecture and karyotype evolution.</title>
        <authorList>
            <person name="Hofstatter P.G."/>
            <person name="Thangavel G."/>
            <person name="Lux T."/>
            <person name="Neumann P."/>
            <person name="Vondrak T."/>
            <person name="Novak P."/>
            <person name="Zhang M."/>
            <person name="Costa L."/>
            <person name="Castellani M."/>
            <person name="Scott A."/>
            <person name="Toegelov H."/>
            <person name="Fuchs J."/>
            <person name="Mata-Sucre Y."/>
            <person name="Dias Y."/>
            <person name="Vanzela A.L.L."/>
            <person name="Huettel B."/>
            <person name="Almeida C.C.S."/>
            <person name="Simkova H."/>
            <person name="Souza G."/>
            <person name="Pedrosa-Harand A."/>
            <person name="Macas J."/>
            <person name="Mayer K.F.X."/>
            <person name="Houben A."/>
            <person name="Marques A."/>
        </authorList>
    </citation>
    <scope>NUCLEOTIDE SEQUENCE [LARGE SCALE GENOMIC DNA]</scope>
    <source>
        <strain evidence="18">RhyTen1mFocal</strain>
    </source>
</reference>
<dbReference type="InterPro" id="IPR001024">
    <property type="entry name" value="PLAT/LH2_dom"/>
</dbReference>
<dbReference type="PROSITE" id="PS00081">
    <property type="entry name" value="LIPOXYGENASE_2"/>
    <property type="match status" value="1"/>
</dbReference>
<dbReference type="Gene3D" id="3.10.450.60">
    <property type="match status" value="1"/>
</dbReference>
<dbReference type="FunFam" id="4.10.375.10:FF:000001">
    <property type="entry name" value="Lipoxygenase"/>
    <property type="match status" value="1"/>
</dbReference>
<keyword evidence="7 13" id="KW-0223">Dioxygenase</keyword>
<dbReference type="SMART" id="SM00308">
    <property type="entry name" value="LH2"/>
    <property type="match status" value="1"/>
</dbReference>
<evidence type="ECO:0000313" key="18">
    <source>
        <dbReference type="EMBL" id="KAJ3697777.1"/>
    </source>
</evidence>
<keyword evidence="4 13" id="KW-0479">Metal-binding</keyword>
<dbReference type="Pfam" id="PF01477">
    <property type="entry name" value="PLAT"/>
    <property type="match status" value="1"/>
</dbReference>
<evidence type="ECO:0000256" key="8">
    <source>
        <dbReference type="ARBA" id="ARBA00023002"/>
    </source>
</evidence>